<dbReference type="Proteomes" id="UP001642487">
    <property type="component" value="Chromosome 10"/>
</dbReference>
<proteinExistence type="predicted"/>
<reference evidence="1 2" key="1">
    <citation type="submission" date="2024-03" db="EMBL/GenBank/DDBJ databases">
        <authorList>
            <person name="Gkanogiannis A."/>
            <person name="Becerra Lopez-Lavalle L."/>
        </authorList>
    </citation>
    <scope>NUCLEOTIDE SEQUENCE [LARGE SCALE GENOMIC DNA]</scope>
</reference>
<name>A0ABP0XWH8_9ROSI</name>
<keyword evidence="2" id="KW-1185">Reference proteome</keyword>
<sequence>MKCDHEESDGIPRKSTIDRLKRVSVEKCSGKNASYDMKAEEQSAASATVKRKGLISRASIWRRIRHEDVENHSKEELPHETKDPLNAHSQQIGPYYCHNRPPHCCPTVLLAAASSCIVRLPYPGSLAGRLCPTTATIASVEANKKEGEKKKRRRKK</sequence>
<dbReference type="EMBL" id="OZ021744">
    <property type="protein sequence ID" value="CAK9311845.1"/>
    <property type="molecule type" value="Genomic_DNA"/>
</dbReference>
<evidence type="ECO:0000313" key="1">
    <source>
        <dbReference type="EMBL" id="CAK9311845.1"/>
    </source>
</evidence>
<organism evidence="1 2">
    <name type="scientific">Citrullus colocynthis</name>
    <name type="common">colocynth</name>
    <dbReference type="NCBI Taxonomy" id="252529"/>
    <lineage>
        <taxon>Eukaryota</taxon>
        <taxon>Viridiplantae</taxon>
        <taxon>Streptophyta</taxon>
        <taxon>Embryophyta</taxon>
        <taxon>Tracheophyta</taxon>
        <taxon>Spermatophyta</taxon>
        <taxon>Magnoliopsida</taxon>
        <taxon>eudicotyledons</taxon>
        <taxon>Gunneridae</taxon>
        <taxon>Pentapetalae</taxon>
        <taxon>rosids</taxon>
        <taxon>fabids</taxon>
        <taxon>Cucurbitales</taxon>
        <taxon>Cucurbitaceae</taxon>
        <taxon>Benincaseae</taxon>
        <taxon>Citrullus</taxon>
    </lineage>
</organism>
<protein>
    <submittedName>
        <fullName evidence="1">Uncharacterized protein</fullName>
    </submittedName>
</protein>
<accession>A0ABP0XWH8</accession>
<gene>
    <name evidence="1" type="ORF">CITCOLO1_LOCUS3514</name>
</gene>
<evidence type="ECO:0000313" key="2">
    <source>
        <dbReference type="Proteomes" id="UP001642487"/>
    </source>
</evidence>